<dbReference type="AlphaFoldDB" id="A0A8X6QSY5"/>
<gene>
    <name evidence="1" type="ORF">NPIL_456751</name>
</gene>
<accession>A0A8X6QSY5</accession>
<dbReference type="Proteomes" id="UP000887013">
    <property type="component" value="Unassembled WGS sequence"/>
</dbReference>
<reference evidence="1" key="1">
    <citation type="submission" date="2020-08" db="EMBL/GenBank/DDBJ databases">
        <title>Multicomponent nature underlies the extraordinary mechanical properties of spider dragline silk.</title>
        <authorList>
            <person name="Kono N."/>
            <person name="Nakamura H."/>
            <person name="Mori M."/>
            <person name="Yoshida Y."/>
            <person name="Ohtoshi R."/>
            <person name="Malay A.D."/>
            <person name="Moran D.A.P."/>
            <person name="Tomita M."/>
            <person name="Numata K."/>
            <person name="Arakawa K."/>
        </authorList>
    </citation>
    <scope>NUCLEOTIDE SEQUENCE</scope>
</reference>
<protein>
    <submittedName>
        <fullName evidence="1">Uncharacterized protein</fullName>
    </submittedName>
</protein>
<keyword evidence="2" id="KW-1185">Reference proteome</keyword>
<evidence type="ECO:0000313" key="1">
    <source>
        <dbReference type="EMBL" id="GFU43045.1"/>
    </source>
</evidence>
<dbReference type="EMBL" id="BMAW01085454">
    <property type="protein sequence ID" value="GFU43045.1"/>
    <property type="molecule type" value="Genomic_DNA"/>
</dbReference>
<organism evidence="1 2">
    <name type="scientific">Nephila pilipes</name>
    <name type="common">Giant wood spider</name>
    <name type="synonym">Nephila maculata</name>
    <dbReference type="NCBI Taxonomy" id="299642"/>
    <lineage>
        <taxon>Eukaryota</taxon>
        <taxon>Metazoa</taxon>
        <taxon>Ecdysozoa</taxon>
        <taxon>Arthropoda</taxon>
        <taxon>Chelicerata</taxon>
        <taxon>Arachnida</taxon>
        <taxon>Araneae</taxon>
        <taxon>Araneomorphae</taxon>
        <taxon>Entelegynae</taxon>
        <taxon>Araneoidea</taxon>
        <taxon>Nephilidae</taxon>
        <taxon>Nephila</taxon>
    </lineage>
</organism>
<sequence length="89" mass="10201">MSIVRFRGGLLGEQAQEKKVYSSGKEMVFENCDGCVFNLKAVSGYIPCTFEFRSALEDDIYADILSPKFYIMSFKDLEVKRLIYPENLP</sequence>
<evidence type="ECO:0000313" key="2">
    <source>
        <dbReference type="Proteomes" id="UP000887013"/>
    </source>
</evidence>
<proteinExistence type="predicted"/>
<name>A0A8X6QSY5_NEPPI</name>
<comment type="caution">
    <text evidence="1">The sequence shown here is derived from an EMBL/GenBank/DDBJ whole genome shotgun (WGS) entry which is preliminary data.</text>
</comment>